<feature type="domain" description="ATP-dependent DNA ligase family profile" evidence="8">
    <location>
        <begin position="377"/>
        <end position="523"/>
    </location>
</feature>
<evidence type="ECO:0000256" key="2">
    <source>
        <dbReference type="ARBA" id="ARBA00022598"/>
    </source>
</evidence>
<evidence type="ECO:0000256" key="1">
    <source>
        <dbReference type="ARBA" id="ARBA00007572"/>
    </source>
</evidence>
<dbReference type="Gene3D" id="3.30.470.30">
    <property type="entry name" value="DNA ligase/mRNA capping enzyme"/>
    <property type="match status" value="1"/>
</dbReference>
<comment type="similarity">
    <text evidence="1">Belongs to the ATP-dependent DNA ligase family.</text>
</comment>
<keyword evidence="7" id="KW-0732">Signal</keyword>
<gene>
    <name evidence="9" type="ORF">PMZ80_011269</name>
</gene>
<dbReference type="InterPro" id="IPR012308">
    <property type="entry name" value="DNA_ligase_ATP-dep_N"/>
</dbReference>
<dbReference type="InterPro" id="IPR029710">
    <property type="entry name" value="LIG4"/>
</dbReference>
<organism evidence="9 10">
    <name type="scientific">Knufia obscura</name>
    <dbReference type="NCBI Taxonomy" id="1635080"/>
    <lineage>
        <taxon>Eukaryota</taxon>
        <taxon>Fungi</taxon>
        <taxon>Dikarya</taxon>
        <taxon>Ascomycota</taxon>
        <taxon>Pezizomycotina</taxon>
        <taxon>Eurotiomycetes</taxon>
        <taxon>Chaetothyriomycetidae</taxon>
        <taxon>Chaetothyriales</taxon>
        <taxon>Trichomeriaceae</taxon>
        <taxon>Knufia</taxon>
    </lineage>
</organism>
<dbReference type="InterPro" id="IPR012340">
    <property type="entry name" value="NA-bd_OB-fold"/>
</dbReference>
<dbReference type="InterPro" id="IPR012310">
    <property type="entry name" value="DNA_ligase_ATP-dep_cent"/>
</dbReference>
<evidence type="ECO:0000256" key="5">
    <source>
        <dbReference type="ARBA" id="ARBA00023242"/>
    </source>
</evidence>
<name>A0ABR0R8L9_9EURO</name>
<feature type="signal peptide" evidence="7">
    <location>
        <begin position="1"/>
        <end position="22"/>
    </location>
</feature>
<dbReference type="RefSeq" id="XP_064724579.1">
    <property type="nucleotide sequence ID" value="XM_064879648.1"/>
</dbReference>
<protein>
    <recommendedName>
        <fullName evidence="8">ATP-dependent DNA ligase family profile domain-containing protein</fullName>
    </recommendedName>
</protein>
<reference evidence="9 10" key="1">
    <citation type="journal article" date="2023" name="Res Sq">
        <title>Genomic and morphological characterization of Knufia obscura isolated from the Mars 2020 spacecraft assembly facility.</title>
        <authorList>
            <person name="Chander A.M."/>
            <person name="Teixeira M.M."/>
            <person name="Singh N.K."/>
            <person name="Williams M.P."/>
            <person name="Parker C.W."/>
            <person name="Leo P."/>
            <person name="Stajich J.E."/>
            <person name="Torok T."/>
            <person name="Tighe S."/>
            <person name="Mason C.E."/>
            <person name="Venkateswaran K."/>
        </authorList>
    </citation>
    <scope>NUCLEOTIDE SEQUENCE [LARGE SCALE GENOMIC DNA]</scope>
    <source>
        <strain evidence="9 10">CCFEE 5817</strain>
    </source>
</reference>
<keyword evidence="10" id="KW-1185">Reference proteome</keyword>
<proteinExistence type="inferred from homology"/>
<dbReference type="Pfam" id="PF01068">
    <property type="entry name" value="DNA_ligase_A_M"/>
    <property type="match status" value="1"/>
</dbReference>
<dbReference type="Proteomes" id="UP001334248">
    <property type="component" value="Unassembled WGS sequence"/>
</dbReference>
<dbReference type="EMBL" id="JAVHJV010000037">
    <property type="protein sequence ID" value="KAK5936489.1"/>
    <property type="molecule type" value="Genomic_DNA"/>
</dbReference>
<dbReference type="Gene3D" id="1.10.3260.10">
    <property type="entry name" value="DNA ligase, ATP-dependent, N-terminal domain"/>
    <property type="match status" value="1"/>
</dbReference>
<accession>A0ABR0R8L9</accession>
<evidence type="ECO:0000256" key="7">
    <source>
        <dbReference type="SAM" id="SignalP"/>
    </source>
</evidence>
<feature type="compositionally biased region" description="Acidic residues" evidence="6">
    <location>
        <begin position="747"/>
        <end position="756"/>
    </location>
</feature>
<dbReference type="Gene3D" id="2.40.50.140">
    <property type="entry name" value="Nucleic acid-binding proteins"/>
    <property type="match status" value="1"/>
</dbReference>
<feature type="compositionally biased region" description="Polar residues" evidence="6">
    <location>
        <begin position="671"/>
        <end position="681"/>
    </location>
</feature>
<dbReference type="PROSITE" id="PS50160">
    <property type="entry name" value="DNA_LIGASE_A3"/>
    <property type="match status" value="1"/>
</dbReference>
<dbReference type="SUPFAM" id="SSF50249">
    <property type="entry name" value="Nucleic acid-binding proteins"/>
    <property type="match status" value="1"/>
</dbReference>
<evidence type="ECO:0000256" key="6">
    <source>
        <dbReference type="SAM" id="MobiDB-lite"/>
    </source>
</evidence>
<dbReference type="PANTHER" id="PTHR45997">
    <property type="entry name" value="DNA LIGASE 4"/>
    <property type="match status" value="1"/>
</dbReference>
<dbReference type="SUPFAM" id="SSF56091">
    <property type="entry name" value="DNA ligase/mRNA capping enzyme, catalytic domain"/>
    <property type="match status" value="1"/>
</dbReference>
<feature type="chain" id="PRO_5046341101" description="ATP-dependent DNA ligase family profile domain-containing protein" evidence="7">
    <location>
        <begin position="23"/>
        <end position="756"/>
    </location>
</feature>
<dbReference type="GeneID" id="90004718"/>
<comment type="caution">
    <text evidence="9">The sequence shown here is derived from an EMBL/GenBank/DDBJ whole genome shotgun (WGS) entry which is preliminary data.</text>
</comment>
<keyword evidence="3" id="KW-0547">Nucleotide-binding</keyword>
<evidence type="ECO:0000259" key="8">
    <source>
        <dbReference type="PROSITE" id="PS50160"/>
    </source>
</evidence>
<feature type="region of interest" description="Disordered" evidence="6">
    <location>
        <begin position="642"/>
        <end position="756"/>
    </location>
</feature>
<keyword evidence="5" id="KW-0539">Nucleus</keyword>
<evidence type="ECO:0000313" key="10">
    <source>
        <dbReference type="Proteomes" id="UP001334248"/>
    </source>
</evidence>
<evidence type="ECO:0000256" key="3">
    <source>
        <dbReference type="ARBA" id="ARBA00022741"/>
    </source>
</evidence>
<dbReference type="PANTHER" id="PTHR45997:SF2">
    <property type="entry name" value="ATP DEPENDENT DNA LIGASE DOMAIN PROTEIN (AFU_ORTHOLOGUE AFUA_5G02430)"/>
    <property type="match status" value="1"/>
</dbReference>
<keyword evidence="2" id="KW-0436">Ligase</keyword>
<dbReference type="InterPro" id="IPR036599">
    <property type="entry name" value="DNA_ligase_N_sf"/>
</dbReference>
<sequence>MNIKGAVASVFVMMLLFSDICGLLEQLSSSRSAHQTESITQEWFDRHVGKLQLSVEGLALLSCFIPARRCDRVYGLGEKRIARIAAKAWGIGTSRQQEIERMRKEGNLDCATAVMQAATECGAHCSSRAPLTITELDHTLDQVAALCDFSDVELRKRYSQLGRSSLSSQLTSMFQRMSSLEVKWVVRLLLKDLTPATVPQGLVVELVHPSLPSVLSVLDSFPKALSHLQEREPTCSGQARPIVPQAGTRVSLPHFEKARSIKHGYSLMRDQEVSVERKYDGEYCQVHIWQDSNSRKPVIKLFSKSGRDSTIDRDPILPTIRQCLGASRSGDRVQKHCILVGELVVWSDVVRDIMPFHKIRRHVTRAGRRLGCQRDSSPDSDEHLMIVFHDILLWDDRICIYETYRQRRQHLQKLVQPVPGRAAIGRQIVLDFTATRGTSALAREMAYALSQRWEGLVLKACCDPYIGVHGGVTQYVKVKKDYIPGLGDSVDLLVIGGRCDPVAAASLSLMPGTWTSFSLACQEVDQEGCRVEFSPSFRIVGTVSHPSISISNIHFLNAHGRLSQFQFSMTGQQMQILTELTGRSLPTHLFSQAAVVEVIGAGFDRPSNARYLTLRFPRMLKVHLDRPPGDAISYDEYQRAAQASREVGDPDTTYGSWLSKLDPESEDDVGATTTPSPASHSQESDLSKENAPSAQVDRTTGIKRRASFSPVHSSTIKKCRRADVTTKALGEAYTQSMEESNPMEIPDSQEDAEGAG</sequence>
<evidence type="ECO:0000256" key="4">
    <source>
        <dbReference type="ARBA" id="ARBA00022840"/>
    </source>
</evidence>
<keyword evidence="4" id="KW-0067">ATP-binding</keyword>
<dbReference type="Pfam" id="PF04675">
    <property type="entry name" value="DNA_ligase_A_N"/>
    <property type="match status" value="1"/>
</dbReference>
<evidence type="ECO:0000313" key="9">
    <source>
        <dbReference type="EMBL" id="KAK5936489.1"/>
    </source>
</evidence>